<dbReference type="InterPro" id="IPR036915">
    <property type="entry name" value="Cyclin-like_sf"/>
</dbReference>
<protein>
    <recommendedName>
        <fullName evidence="4">Transcription factor TFIIB cyclin-like domain-containing protein</fullName>
    </recommendedName>
</protein>
<dbReference type="Gene3D" id="1.10.472.170">
    <property type="match status" value="1"/>
</dbReference>
<dbReference type="GO" id="GO:0097550">
    <property type="term" value="C:transcription preinitiation complex"/>
    <property type="evidence" value="ECO:0007669"/>
    <property type="project" value="TreeGrafter"/>
</dbReference>
<evidence type="ECO:0000256" key="1">
    <source>
        <dbReference type="ARBA" id="ARBA00023015"/>
    </source>
</evidence>
<evidence type="ECO:0000256" key="2">
    <source>
        <dbReference type="ARBA" id="ARBA00023163"/>
    </source>
</evidence>
<dbReference type="CDD" id="cd00043">
    <property type="entry name" value="CYCLIN_SF"/>
    <property type="match status" value="1"/>
</dbReference>
<dbReference type="EMBL" id="MN740137">
    <property type="protein sequence ID" value="QHT89238.1"/>
    <property type="molecule type" value="Genomic_DNA"/>
</dbReference>
<keyword evidence="2" id="KW-0804">Transcription</keyword>
<accession>A0A6C0I876</accession>
<reference evidence="3" key="1">
    <citation type="journal article" date="2020" name="Nature">
        <title>Giant virus diversity and host interactions through global metagenomics.</title>
        <authorList>
            <person name="Schulz F."/>
            <person name="Roux S."/>
            <person name="Paez-Espino D."/>
            <person name="Jungbluth S."/>
            <person name="Walsh D.A."/>
            <person name="Denef V.J."/>
            <person name="McMahon K.D."/>
            <person name="Konstantinidis K.T."/>
            <person name="Eloe-Fadrosh E.A."/>
            <person name="Kyrpides N.C."/>
            <person name="Woyke T."/>
        </authorList>
    </citation>
    <scope>NUCLEOTIDE SEQUENCE</scope>
    <source>
        <strain evidence="3">GVMAG-M-3300023184-53</strain>
    </source>
</reference>
<dbReference type="PANTHER" id="PTHR11618:SF13">
    <property type="entry name" value="TRANSCRIPTION INITIATION FACTOR IIB"/>
    <property type="match status" value="1"/>
</dbReference>
<keyword evidence="1" id="KW-0805">Transcription regulation</keyword>
<dbReference type="SUPFAM" id="SSF57783">
    <property type="entry name" value="Zinc beta-ribbon"/>
    <property type="match status" value="1"/>
</dbReference>
<dbReference type="PANTHER" id="PTHR11618">
    <property type="entry name" value="TRANSCRIPTION INITIATION FACTOR IIB-RELATED"/>
    <property type="match status" value="1"/>
</dbReference>
<sequence>MDQALIEEIWNELHQKNELEFQQNGNQDFQKKCKNNKCINNKCININCTSLDNIFVNNGDIICKGCGFVQESHYMSDEPEWNNYTEDGVLKGDSIRCGNVLDPTNPYATGGTYIPKYMWSWHYDSAGNKRYTNLSKIAIRGSYTSKQRAFDEGKYSFERIQCILELSESVFNTAKLFWGIILKTDILKRGGNRRGMKACCIFYACMSEKQQRNREDIASAFDIDGTTDFTKGEKIFREIFEKDKQYAWILYKNCDNQSMYNKYVRDLDLPFRVTKIMNAIKHDTHDHLLGIAAKSEIAGLLFYACKEILKLKHPNKSEIAKTIGICNPTLNKVIEILKYFYSQNEFLKNKLLLIT</sequence>
<evidence type="ECO:0000313" key="3">
    <source>
        <dbReference type="EMBL" id="QHT89238.1"/>
    </source>
</evidence>
<dbReference type="AlphaFoldDB" id="A0A6C0I876"/>
<name>A0A6C0I876_9ZZZZ</name>
<dbReference type="PRINTS" id="PR00685">
    <property type="entry name" value="TIFACTORIIB"/>
</dbReference>
<dbReference type="SUPFAM" id="SSF47954">
    <property type="entry name" value="Cyclin-like"/>
    <property type="match status" value="1"/>
</dbReference>
<dbReference type="InterPro" id="IPR000812">
    <property type="entry name" value="TFIIB"/>
</dbReference>
<dbReference type="GO" id="GO:0005634">
    <property type="term" value="C:nucleus"/>
    <property type="evidence" value="ECO:0007669"/>
    <property type="project" value="TreeGrafter"/>
</dbReference>
<proteinExistence type="predicted"/>
<evidence type="ECO:0008006" key="4">
    <source>
        <dbReference type="Google" id="ProtNLM"/>
    </source>
</evidence>
<organism evidence="3">
    <name type="scientific">viral metagenome</name>
    <dbReference type="NCBI Taxonomy" id="1070528"/>
    <lineage>
        <taxon>unclassified sequences</taxon>
        <taxon>metagenomes</taxon>
        <taxon>organismal metagenomes</taxon>
    </lineage>
</organism>
<dbReference type="GO" id="GO:0070897">
    <property type="term" value="P:transcription preinitiation complex assembly"/>
    <property type="evidence" value="ECO:0007669"/>
    <property type="project" value="InterPro"/>
</dbReference>